<accession>X1RYV4</accession>
<dbReference type="EMBL" id="BARW01009932">
    <property type="protein sequence ID" value="GAI85838.1"/>
    <property type="molecule type" value="Genomic_DNA"/>
</dbReference>
<feature type="non-terminal residue" evidence="1">
    <location>
        <position position="294"/>
    </location>
</feature>
<dbReference type="AlphaFoldDB" id="X1RYV4"/>
<comment type="caution">
    <text evidence="1">The sequence shown here is derived from an EMBL/GenBank/DDBJ whole genome shotgun (WGS) entry which is preliminary data.</text>
</comment>
<name>X1RYV4_9ZZZZ</name>
<proteinExistence type="predicted"/>
<reference evidence="1" key="1">
    <citation type="journal article" date="2014" name="Front. Microbiol.">
        <title>High frequency of phylogenetically diverse reductive dehalogenase-homologous genes in deep subseafloor sedimentary metagenomes.</title>
        <authorList>
            <person name="Kawai M."/>
            <person name="Futagami T."/>
            <person name="Toyoda A."/>
            <person name="Takaki Y."/>
            <person name="Nishi S."/>
            <person name="Hori S."/>
            <person name="Arai W."/>
            <person name="Tsubouchi T."/>
            <person name="Morono Y."/>
            <person name="Uchiyama I."/>
            <person name="Ito T."/>
            <person name="Fujiyama A."/>
            <person name="Inagaki F."/>
            <person name="Takami H."/>
        </authorList>
    </citation>
    <scope>NUCLEOTIDE SEQUENCE</scope>
    <source>
        <strain evidence="1">Expedition CK06-06</strain>
    </source>
</reference>
<sequence>KEGVELLQVAILYGNFNLFDAIQPGSIDSLNWADLALDWEHAIVAAESNNETALCYAFAWWFGDTQYAGSDTTNQDINFTGFWMYALEIIKRTIEEAGFTLQTVDLPQDFHDFAIACPIDKFIEPTVFEGASLRAEVTNTIAFTADGQTRIVEFDNVIVDLSNIWHGTPDWWFEPTLATTFNVVVKGKISYLQGHPNNVPCEVRILQNGGIIATASFPGTALIPVDMFLTVTTAVAANDQIQIEIFSELRANGNSIITFEPDVSFGVATPDNEDRNVQPSQHIPKINKKEFLTA</sequence>
<organism evidence="1">
    <name type="scientific">marine sediment metagenome</name>
    <dbReference type="NCBI Taxonomy" id="412755"/>
    <lineage>
        <taxon>unclassified sequences</taxon>
        <taxon>metagenomes</taxon>
        <taxon>ecological metagenomes</taxon>
    </lineage>
</organism>
<gene>
    <name evidence="1" type="ORF">S12H4_19763</name>
</gene>
<protein>
    <submittedName>
        <fullName evidence="1">Uncharacterized protein</fullName>
    </submittedName>
</protein>
<evidence type="ECO:0000313" key="1">
    <source>
        <dbReference type="EMBL" id="GAI85838.1"/>
    </source>
</evidence>
<feature type="non-terminal residue" evidence="1">
    <location>
        <position position="1"/>
    </location>
</feature>